<evidence type="ECO:0000256" key="1">
    <source>
        <dbReference type="SAM" id="SignalP"/>
    </source>
</evidence>
<protein>
    <recommendedName>
        <fullName evidence="2">Glucose/Sorbosone dehydrogenase domain-containing protein</fullName>
    </recommendedName>
</protein>
<dbReference type="Pfam" id="PF07995">
    <property type="entry name" value="GSDH"/>
    <property type="match status" value="1"/>
</dbReference>
<evidence type="ECO:0000313" key="3">
    <source>
        <dbReference type="EMBL" id="BAV63332.1"/>
    </source>
</evidence>
<name>A0A1E1EYP4_9SPHN</name>
<keyword evidence="4" id="KW-1185">Reference proteome</keyword>
<dbReference type="SUPFAM" id="SSF50952">
    <property type="entry name" value="Soluble quinoprotein glucose dehydrogenase"/>
    <property type="match status" value="1"/>
</dbReference>
<feature type="signal peptide" evidence="1">
    <location>
        <begin position="1"/>
        <end position="23"/>
    </location>
</feature>
<organism evidence="3 4">
    <name type="scientific">Sphingobium cloacae</name>
    <dbReference type="NCBI Taxonomy" id="120107"/>
    <lineage>
        <taxon>Bacteria</taxon>
        <taxon>Pseudomonadati</taxon>
        <taxon>Pseudomonadota</taxon>
        <taxon>Alphaproteobacteria</taxon>
        <taxon>Sphingomonadales</taxon>
        <taxon>Sphingomonadaceae</taxon>
        <taxon>Sphingobium</taxon>
    </lineage>
</organism>
<sequence>MRGWVNISLAAMLAVGLVASAHGAEPQPVGLEPMPVGAGPYHFDTAEQHGIRVDILARGLAHGYSFAFLPDGDALIVERGVRIRQLRDATGAKPVLVAAPLAGVPDFSGTANIHPDDVLGIQDIAIDPDFANNRLLYYTYNRPAGYDAGARRLKVVTVLARATLRDGWLTGAKDLLTGEAAVGVGGSRILFGKDNMLFLSVGGLSIGDIQSAQRTDNIYGKILRIRRDGTVPGDNPFVKTRGARPEIYTFGHRDPLGLALDPASGDVIASEHGPQGGDEVNRILAGRNYGWPLYSYGVEYGGSPLPTVPVGPGTEPPVMVWMPAIAPSGIALYDGDRFAAWKGNLFVASARRGEIDGTGALVRVVFNDKFQEIRQESLLESLHQRFKDVRQGPDGLLYALTDESDSVLLRISPAPRPSR</sequence>
<dbReference type="Gene3D" id="2.120.10.30">
    <property type="entry name" value="TolB, C-terminal domain"/>
    <property type="match status" value="1"/>
</dbReference>
<dbReference type="PANTHER" id="PTHR19328:SF75">
    <property type="entry name" value="ALDOSE SUGAR DEHYDROGENASE YLII"/>
    <property type="match status" value="1"/>
</dbReference>
<dbReference type="EMBL" id="AP017655">
    <property type="protein sequence ID" value="BAV63332.1"/>
    <property type="molecule type" value="Genomic_DNA"/>
</dbReference>
<feature type="domain" description="Glucose/Sorbosone dehydrogenase" evidence="2">
    <location>
        <begin position="61"/>
        <end position="410"/>
    </location>
</feature>
<reference evidence="3 4" key="1">
    <citation type="submission" date="2016-10" db="EMBL/GenBank/DDBJ databases">
        <title>Complete Genome Sequence of the Nonylphenol-Degrading Bacterium Sphingobium cloacae JCM 10874T.</title>
        <authorList>
            <person name="Ootsuka M."/>
            <person name="Nishizawa T."/>
            <person name="Ohta H."/>
        </authorList>
    </citation>
    <scope>NUCLEOTIDE SEQUENCE [LARGE SCALE GENOMIC DNA]</scope>
    <source>
        <strain evidence="3 4">JCM 10874</strain>
    </source>
</reference>
<dbReference type="AlphaFoldDB" id="A0A1E1EYP4"/>
<evidence type="ECO:0000259" key="2">
    <source>
        <dbReference type="Pfam" id="PF07995"/>
    </source>
</evidence>
<dbReference type="InterPro" id="IPR011042">
    <property type="entry name" value="6-blade_b-propeller_TolB-like"/>
</dbReference>
<keyword evidence="1" id="KW-0732">Signal</keyword>
<accession>A0A1E1EYP4</accession>
<dbReference type="Proteomes" id="UP000218272">
    <property type="component" value="Chromosome SCLO_1"/>
</dbReference>
<proteinExistence type="predicted"/>
<gene>
    <name evidence="3" type="ORF">SCLO_1002920</name>
</gene>
<dbReference type="KEGG" id="sclo:SCLO_1002920"/>
<dbReference type="PANTHER" id="PTHR19328">
    <property type="entry name" value="HEDGEHOG-INTERACTING PROTEIN"/>
    <property type="match status" value="1"/>
</dbReference>
<dbReference type="InterPro" id="IPR011041">
    <property type="entry name" value="Quinoprot_gluc/sorb_DH_b-prop"/>
</dbReference>
<feature type="chain" id="PRO_5009112377" description="Glucose/Sorbosone dehydrogenase domain-containing protein" evidence="1">
    <location>
        <begin position="24"/>
        <end position="419"/>
    </location>
</feature>
<evidence type="ECO:0000313" key="4">
    <source>
        <dbReference type="Proteomes" id="UP000218272"/>
    </source>
</evidence>
<dbReference type="InterPro" id="IPR012938">
    <property type="entry name" value="Glc/Sorbosone_DH"/>
</dbReference>